<keyword evidence="1" id="KW-0597">Phosphoprotein</keyword>
<organism evidence="3 4">
    <name type="scientific">Runella slithyformis (strain ATCC 29530 / DSM 19594 / LMG 11500 / NCIMB 11436 / LSU 4)</name>
    <dbReference type="NCBI Taxonomy" id="761193"/>
    <lineage>
        <taxon>Bacteria</taxon>
        <taxon>Pseudomonadati</taxon>
        <taxon>Bacteroidota</taxon>
        <taxon>Cytophagia</taxon>
        <taxon>Cytophagales</taxon>
        <taxon>Spirosomataceae</taxon>
        <taxon>Runella</taxon>
    </lineage>
</organism>
<reference evidence="3 4" key="2">
    <citation type="journal article" date="2012" name="Stand. Genomic Sci.">
        <title>Complete genome sequence of the aquatic bacterium Runella slithyformis type strain (LSU 4(T)).</title>
        <authorList>
            <person name="Copeland A."/>
            <person name="Zhang X."/>
            <person name="Misra M."/>
            <person name="Lapidus A."/>
            <person name="Nolan M."/>
            <person name="Lucas S."/>
            <person name="Deshpande S."/>
            <person name="Cheng J.F."/>
            <person name="Tapia R."/>
            <person name="Goodwin L.A."/>
            <person name="Pitluck S."/>
            <person name="Liolios K."/>
            <person name="Pagani I."/>
            <person name="Ivanova N."/>
            <person name="Mikhailova N."/>
            <person name="Pati A."/>
            <person name="Chen A."/>
            <person name="Palaniappan K."/>
            <person name="Land M."/>
            <person name="Hauser L."/>
            <person name="Pan C."/>
            <person name="Jeffries C.D."/>
            <person name="Detter J.C."/>
            <person name="Brambilla E.M."/>
            <person name="Rohde M."/>
            <person name="Djao O.D."/>
            <person name="Goker M."/>
            <person name="Sikorski J."/>
            <person name="Tindall B.J."/>
            <person name="Woyke T."/>
            <person name="Bristow J."/>
            <person name="Eisen J.A."/>
            <person name="Markowitz V."/>
            <person name="Hugenholtz P."/>
            <person name="Kyrpides N.C."/>
            <person name="Klenk H.P."/>
            <person name="Mavromatis K."/>
        </authorList>
    </citation>
    <scope>NUCLEOTIDE SEQUENCE [LARGE SCALE GENOMIC DNA]</scope>
    <source>
        <strain evidence="4">ATCC 29530 / DSM 19594 / LMG 11500 / NCIMB 11436 / LSU 4</strain>
    </source>
</reference>
<proteinExistence type="predicted"/>
<dbReference type="PANTHER" id="PTHR28623:SF1">
    <property type="entry name" value="PROTEIN FAM118B"/>
    <property type="match status" value="1"/>
</dbReference>
<name>A0A7U4E540_RUNSL</name>
<dbReference type="Proteomes" id="UP000000493">
    <property type="component" value="Chromosome"/>
</dbReference>
<keyword evidence="4" id="KW-1185">Reference proteome</keyword>
<dbReference type="AlphaFoldDB" id="A0A7U4E540"/>
<accession>A0A7U4E540</accession>
<evidence type="ECO:0008006" key="5">
    <source>
        <dbReference type="Google" id="ProtNLM"/>
    </source>
</evidence>
<evidence type="ECO:0000256" key="1">
    <source>
        <dbReference type="ARBA" id="ARBA00022553"/>
    </source>
</evidence>
<dbReference type="InterPro" id="IPR038916">
    <property type="entry name" value="FAM118"/>
</dbReference>
<evidence type="ECO:0000256" key="2">
    <source>
        <dbReference type="ARBA" id="ARBA00022990"/>
    </source>
</evidence>
<dbReference type="RefSeq" id="WP_013927391.1">
    <property type="nucleotide sequence ID" value="NC_015703.1"/>
</dbReference>
<dbReference type="KEGG" id="rsi:Runsl_1653"/>
<dbReference type="Pfam" id="PF13289">
    <property type="entry name" value="SIR2_2"/>
    <property type="match status" value="1"/>
</dbReference>
<reference evidence="4" key="1">
    <citation type="submission" date="2011-06" db="EMBL/GenBank/DDBJ databases">
        <title>The complete genome of chromosome of Runella slithyformis DSM 19594.</title>
        <authorList>
            <consortium name="US DOE Joint Genome Institute (JGI-PGF)"/>
            <person name="Lucas S."/>
            <person name="Han J."/>
            <person name="Lapidus A."/>
            <person name="Bruce D."/>
            <person name="Goodwin L."/>
            <person name="Pitluck S."/>
            <person name="Peters L."/>
            <person name="Kyrpides N."/>
            <person name="Mavromatis K."/>
            <person name="Ivanova N."/>
            <person name="Ovchinnikova G."/>
            <person name="Zhang X."/>
            <person name="Misra M."/>
            <person name="Detter J.C."/>
            <person name="Tapia R."/>
            <person name="Han C."/>
            <person name="Land M."/>
            <person name="Hauser L."/>
            <person name="Markowitz V."/>
            <person name="Cheng J.-F."/>
            <person name="Hugenholtz P."/>
            <person name="Woyke T."/>
            <person name="Wu D."/>
            <person name="Tindall B."/>
            <person name="Faehrich R."/>
            <person name="Brambilla E."/>
            <person name="Klenk H.-P."/>
            <person name="Eisen J.A."/>
        </authorList>
    </citation>
    <scope>NUCLEOTIDE SEQUENCE [LARGE SCALE GENOMIC DNA]</scope>
    <source>
        <strain evidence="4">ATCC 29530 / DSM 19594 / LMG 11500 / NCIMB 11436 / LSU 4</strain>
    </source>
</reference>
<dbReference type="PANTHER" id="PTHR28623">
    <property type="entry name" value="PROTEIN FAM118B"/>
    <property type="match status" value="1"/>
</dbReference>
<sequence length="329" mass="37825">MAIDTEKQLEELVKDIVNDKVVVVAGTGVSLLSLEKTNWAFASWEGLLRAGVQYCKEHDLINKDEESLILAQINTQSTIFMTSAAQQIVYFMKGRGVHFQRWIQQTVATLKVADKRLINTILRLNCPIMTTNYDNLIEQVNPDLSYYNADREQVLIIEAIRKRDPKYIIHLHGHFRHPDSLVFDISSYEDIKRNEQIQALLNSIDTTATYLFIGCGVAGLNDANLGPLLHRSNELFGNVGFKHYRLVRDSELKEVSSNRRLVLLSYGKEYSDLLPFMETLLNKVKALKEYHEKVARDLLEQKLRASQTSDQEELDLLNQLIRMNKKNDE</sequence>
<evidence type="ECO:0000313" key="4">
    <source>
        <dbReference type="Proteomes" id="UP000000493"/>
    </source>
</evidence>
<evidence type="ECO:0000313" key="3">
    <source>
        <dbReference type="EMBL" id="AEI48078.1"/>
    </source>
</evidence>
<keyword evidence="2" id="KW-0007">Acetylation</keyword>
<gene>
    <name evidence="3" type="ordered locus">Runsl_1653</name>
</gene>
<protein>
    <recommendedName>
        <fullName evidence="5">SIR2-like domain-containing protein</fullName>
    </recommendedName>
</protein>
<dbReference type="EMBL" id="CP002859">
    <property type="protein sequence ID" value="AEI48078.1"/>
    <property type="molecule type" value="Genomic_DNA"/>
</dbReference>